<keyword evidence="1" id="KW-1133">Transmembrane helix</keyword>
<evidence type="ECO:0000313" key="4">
    <source>
        <dbReference type="Proteomes" id="UP000634136"/>
    </source>
</evidence>
<evidence type="ECO:0000313" key="3">
    <source>
        <dbReference type="EMBL" id="KAF7823406.1"/>
    </source>
</evidence>
<comment type="caution">
    <text evidence="3">The sequence shown here is derived from an EMBL/GenBank/DDBJ whole genome shotgun (WGS) entry which is preliminary data.</text>
</comment>
<feature type="chain" id="PRO_5032709542" evidence="2">
    <location>
        <begin position="21"/>
        <end position="141"/>
    </location>
</feature>
<reference evidence="3" key="1">
    <citation type="submission" date="2020-09" db="EMBL/GenBank/DDBJ databases">
        <title>Genome-Enabled Discovery of Anthraquinone Biosynthesis in Senna tora.</title>
        <authorList>
            <person name="Kang S.-H."/>
            <person name="Pandey R.P."/>
            <person name="Lee C.-M."/>
            <person name="Sim J.-S."/>
            <person name="Jeong J.-T."/>
            <person name="Choi B.-S."/>
            <person name="Jung M."/>
            <person name="Ginzburg D."/>
            <person name="Zhao K."/>
            <person name="Won S.Y."/>
            <person name="Oh T.-J."/>
            <person name="Yu Y."/>
            <person name="Kim N.-H."/>
            <person name="Lee O.R."/>
            <person name="Lee T.-H."/>
            <person name="Bashyal P."/>
            <person name="Kim T.-S."/>
            <person name="Lee W.-H."/>
            <person name="Kawkins C."/>
            <person name="Kim C.-K."/>
            <person name="Kim J.S."/>
            <person name="Ahn B.O."/>
            <person name="Rhee S.Y."/>
            <person name="Sohng J.K."/>
        </authorList>
    </citation>
    <scope>NUCLEOTIDE SEQUENCE</scope>
    <source>
        <tissue evidence="3">Leaf</tissue>
    </source>
</reference>
<dbReference type="AlphaFoldDB" id="A0A834TM68"/>
<dbReference type="PANTHER" id="PTHR35718:SF1">
    <property type="entry name" value="EXPRESSED PROTEIN"/>
    <property type="match status" value="1"/>
</dbReference>
<feature type="transmembrane region" description="Helical" evidence="1">
    <location>
        <begin position="98"/>
        <end position="123"/>
    </location>
</feature>
<dbReference type="EMBL" id="JAAIUW010000007">
    <property type="protein sequence ID" value="KAF7823406.1"/>
    <property type="molecule type" value="Genomic_DNA"/>
</dbReference>
<keyword evidence="1" id="KW-0472">Membrane</keyword>
<dbReference type="Proteomes" id="UP000634136">
    <property type="component" value="Unassembled WGS sequence"/>
</dbReference>
<feature type="signal peptide" evidence="2">
    <location>
        <begin position="1"/>
        <end position="20"/>
    </location>
</feature>
<name>A0A834TM68_9FABA</name>
<dbReference type="OrthoDB" id="1929763at2759"/>
<sequence length="141" mass="15049">MTPIGFSFLFFSSLTLLSIAASQERAPHGIANEQPVAFSPLAYDFFHPTARKPENITDPSCSASQCSPLPEAAQVGEEATQIYESNKVLKSQNGRKHLGAGGVAGIVFGVALAVLLAMGVYYVRAKRQANMTRANTVQPHA</sequence>
<dbReference type="PANTHER" id="PTHR35718">
    <property type="entry name" value="EXPRESSED PROTEIN"/>
    <property type="match status" value="1"/>
</dbReference>
<keyword evidence="2" id="KW-0732">Signal</keyword>
<evidence type="ECO:0000256" key="2">
    <source>
        <dbReference type="SAM" id="SignalP"/>
    </source>
</evidence>
<accession>A0A834TM68</accession>
<protein>
    <submittedName>
        <fullName evidence="3">Putative transmembrane protein</fullName>
    </submittedName>
</protein>
<gene>
    <name evidence="3" type="ORF">G2W53_021550</name>
</gene>
<proteinExistence type="predicted"/>
<keyword evidence="4" id="KW-1185">Reference proteome</keyword>
<keyword evidence="1 3" id="KW-0812">Transmembrane</keyword>
<evidence type="ECO:0000256" key="1">
    <source>
        <dbReference type="SAM" id="Phobius"/>
    </source>
</evidence>
<organism evidence="3 4">
    <name type="scientific">Senna tora</name>
    <dbReference type="NCBI Taxonomy" id="362788"/>
    <lineage>
        <taxon>Eukaryota</taxon>
        <taxon>Viridiplantae</taxon>
        <taxon>Streptophyta</taxon>
        <taxon>Embryophyta</taxon>
        <taxon>Tracheophyta</taxon>
        <taxon>Spermatophyta</taxon>
        <taxon>Magnoliopsida</taxon>
        <taxon>eudicotyledons</taxon>
        <taxon>Gunneridae</taxon>
        <taxon>Pentapetalae</taxon>
        <taxon>rosids</taxon>
        <taxon>fabids</taxon>
        <taxon>Fabales</taxon>
        <taxon>Fabaceae</taxon>
        <taxon>Caesalpinioideae</taxon>
        <taxon>Cassia clade</taxon>
        <taxon>Senna</taxon>
    </lineage>
</organism>